<evidence type="ECO:0000256" key="3">
    <source>
        <dbReference type="ARBA" id="ARBA00022777"/>
    </source>
</evidence>
<keyword evidence="1" id="KW-0808">Transferase</keyword>
<dbReference type="PANTHER" id="PTHR44329:SF288">
    <property type="entry name" value="MITOGEN-ACTIVATED PROTEIN KINASE KINASE KINASE 20"/>
    <property type="match status" value="1"/>
</dbReference>
<dbReference type="InterPro" id="IPR008271">
    <property type="entry name" value="Ser/Thr_kinase_AS"/>
</dbReference>
<evidence type="ECO:0000256" key="2">
    <source>
        <dbReference type="ARBA" id="ARBA00022741"/>
    </source>
</evidence>
<dbReference type="PROSITE" id="PS50011">
    <property type="entry name" value="PROTEIN_KINASE_DOM"/>
    <property type="match status" value="1"/>
</dbReference>
<dbReference type="EMBL" id="JARIHO010000043">
    <property type="protein sequence ID" value="KAJ7325850.1"/>
    <property type="molecule type" value="Genomic_DNA"/>
</dbReference>
<dbReference type="Proteomes" id="UP001218218">
    <property type="component" value="Unassembled WGS sequence"/>
</dbReference>
<keyword evidence="7" id="KW-1185">Reference proteome</keyword>
<feature type="domain" description="Protein kinase" evidence="5">
    <location>
        <begin position="1"/>
        <end position="196"/>
    </location>
</feature>
<dbReference type="GO" id="GO:0005524">
    <property type="term" value="F:ATP binding"/>
    <property type="evidence" value="ECO:0007669"/>
    <property type="project" value="UniProtKB-KW"/>
</dbReference>
<evidence type="ECO:0000259" key="5">
    <source>
        <dbReference type="PROSITE" id="PS50011"/>
    </source>
</evidence>
<proteinExistence type="predicted"/>
<protein>
    <submittedName>
        <fullName evidence="6">Kinase-like protein</fullName>
    </submittedName>
</protein>
<evidence type="ECO:0000256" key="1">
    <source>
        <dbReference type="ARBA" id="ARBA00022679"/>
    </source>
</evidence>
<dbReference type="InterPro" id="IPR000719">
    <property type="entry name" value="Prot_kinase_dom"/>
</dbReference>
<keyword evidence="3 6" id="KW-0418">Kinase</keyword>
<dbReference type="AlphaFoldDB" id="A0AAD6ZJH6"/>
<dbReference type="Pfam" id="PF00069">
    <property type="entry name" value="Pkinase"/>
    <property type="match status" value="1"/>
</dbReference>
<dbReference type="GO" id="GO:0004674">
    <property type="term" value="F:protein serine/threonine kinase activity"/>
    <property type="evidence" value="ECO:0007669"/>
    <property type="project" value="TreeGrafter"/>
</dbReference>
<dbReference type="PANTHER" id="PTHR44329">
    <property type="entry name" value="SERINE/THREONINE-PROTEIN KINASE TNNI3K-RELATED"/>
    <property type="match status" value="1"/>
</dbReference>
<evidence type="ECO:0000313" key="6">
    <source>
        <dbReference type="EMBL" id="KAJ7325850.1"/>
    </source>
</evidence>
<evidence type="ECO:0000256" key="4">
    <source>
        <dbReference type="ARBA" id="ARBA00022840"/>
    </source>
</evidence>
<name>A0AAD6ZJH6_9AGAR</name>
<keyword evidence="4" id="KW-0067">ATP-binding</keyword>
<dbReference type="SUPFAM" id="SSF56112">
    <property type="entry name" value="Protein kinase-like (PK-like)"/>
    <property type="match status" value="1"/>
</dbReference>
<evidence type="ECO:0000313" key="7">
    <source>
        <dbReference type="Proteomes" id="UP001218218"/>
    </source>
</evidence>
<gene>
    <name evidence="6" type="ORF">DFH08DRAFT_711125</name>
</gene>
<sequence>MYERLCLVSPWMENGHIAKYLDNESLDTNRCLLLVLDVALGVEFLHESGLVHGDLKPHNILITPAGRACIADFRRSSIASPGFLSFSSNHGAGTLRYAAPEFLRDRTQGSFGTDVYAFGCVCYHIFTGKVPFSEVRTERAVFLQVVDGSRPTWPASRPRTRVLDNLWDLIQGCWKQNPIERLTAQQIIQRLVGPGIQATANQSTSDWGETLTARFCRSVQMEPRLPSFSKLECMLFGEGLYGCMVY</sequence>
<dbReference type="InterPro" id="IPR051681">
    <property type="entry name" value="Ser/Thr_Kinases-Pseudokinases"/>
</dbReference>
<comment type="caution">
    <text evidence="6">The sequence shown here is derived from an EMBL/GenBank/DDBJ whole genome shotgun (WGS) entry which is preliminary data.</text>
</comment>
<dbReference type="Gene3D" id="1.10.510.10">
    <property type="entry name" value="Transferase(Phosphotransferase) domain 1"/>
    <property type="match status" value="1"/>
</dbReference>
<dbReference type="InterPro" id="IPR011009">
    <property type="entry name" value="Kinase-like_dom_sf"/>
</dbReference>
<dbReference type="SMART" id="SM00220">
    <property type="entry name" value="S_TKc"/>
    <property type="match status" value="1"/>
</dbReference>
<keyword evidence="2" id="KW-0547">Nucleotide-binding</keyword>
<accession>A0AAD6ZJH6</accession>
<reference evidence="6" key="1">
    <citation type="submission" date="2023-03" db="EMBL/GenBank/DDBJ databases">
        <title>Massive genome expansion in bonnet fungi (Mycena s.s.) driven by repeated elements and novel gene families across ecological guilds.</title>
        <authorList>
            <consortium name="Lawrence Berkeley National Laboratory"/>
            <person name="Harder C.B."/>
            <person name="Miyauchi S."/>
            <person name="Viragh M."/>
            <person name="Kuo A."/>
            <person name="Thoen E."/>
            <person name="Andreopoulos B."/>
            <person name="Lu D."/>
            <person name="Skrede I."/>
            <person name="Drula E."/>
            <person name="Henrissat B."/>
            <person name="Morin E."/>
            <person name="Kohler A."/>
            <person name="Barry K."/>
            <person name="LaButti K."/>
            <person name="Morin E."/>
            <person name="Salamov A."/>
            <person name="Lipzen A."/>
            <person name="Mereny Z."/>
            <person name="Hegedus B."/>
            <person name="Baldrian P."/>
            <person name="Stursova M."/>
            <person name="Weitz H."/>
            <person name="Taylor A."/>
            <person name="Grigoriev I.V."/>
            <person name="Nagy L.G."/>
            <person name="Martin F."/>
            <person name="Kauserud H."/>
        </authorList>
    </citation>
    <scope>NUCLEOTIDE SEQUENCE</scope>
    <source>
        <strain evidence="6">CBHHK002</strain>
    </source>
</reference>
<organism evidence="6 7">
    <name type="scientific">Mycena albidolilacea</name>
    <dbReference type="NCBI Taxonomy" id="1033008"/>
    <lineage>
        <taxon>Eukaryota</taxon>
        <taxon>Fungi</taxon>
        <taxon>Dikarya</taxon>
        <taxon>Basidiomycota</taxon>
        <taxon>Agaricomycotina</taxon>
        <taxon>Agaricomycetes</taxon>
        <taxon>Agaricomycetidae</taxon>
        <taxon>Agaricales</taxon>
        <taxon>Marasmiineae</taxon>
        <taxon>Mycenaceae</taxon>
        <taxon>Mycena</taxon>
    </lineage>
</organism>
<dbReference type="PROSITE" id="PS00108">
    <property type="entry name" value="PROTEIN_KINASE_ST"/>
    <property type="match status" value="1"/>
</dbReference>